<proteinExistence type="predicted"/>
<keyword evidence="2" id="KW-1185">Reference proteome</keyword>
<comment type="caution">
    <text evidence="1">The sequence shown here is derived from an EMBL/GenBank/DDBJ whole genome shotgun (WGS) entry which is preliminary data.</text>
</comment>
<protein>
    <recommendedName>
        <fullName evidence="3">Berberine/berberine-like domain-containing protein</fullName>
    </recommendedName>
</protein>
<dbReference type="Proteomes" id="UP000053573">
    <property type="component" value="Unassembled WGS sequence"/>
</dbReference>
<sequence>MKIFPLQSLNMTNDCIWTRRAIFPSTAIAAAAEAFTQFNDPPPPLAISMVFFRTPPNAPVPDSPTIMLSASYYGPAHEGEQAAALLFGPGLVGGANKVETLFVPMATANNGLDFMDVHGGYKRISSCYVSFVNVESIKESFESWARVGEQNQDAKRTIAVWGGFSTNKAVELGRSEFCDEFLEIARRNDIGPPRTLANNQYSGIDLEELYPNGRVTELKRVKSIWDAERVFWSPH</sequence>
<evidence type="ECO:0008006" key="3">
    <source>
        <dbReference type="Google" id="ProtNLM"/>
    </source>
</evidence>
<reference evidence="2" key="1">
    <citation type="journal article" date="2015" name="PLoS Genet.">
        <title>The dynamic genome and transcriptome of the human fungal pathogen Blastomyces and close relative Emmonsia.</title>
        <authorList>
            <person name="Munoz J.F."/>
            <person name="Gauthier G.M."/>
            <person name="Desjardins C.A."/>
            <person name="Gallo J.E."/>
            <person name="Holder J."/>
            <person name="Sullivan T.D."/>
            <person name="Marty A.J."/>
            <person name="Carmen J.C."/>
            <person name="Chen Z."/>
            <person name="Ding L."/>
            <person name="Gujja S."/>
            <person name="Magrini V."/>
            <person name="Misas E."/>
            <person name="Mitreva M."/>
            <person name="Priest M."/>
            <person name="Saif S."/>
            <person name="Whiston E.A."/>
            <person name="Young S."/>
            <person name="Zeng Q."/>
            <person name="Goldman W.E."/>
            <person name="Mardis E.R."/>
            <person name="Taylor J.W."/>
            <person name="McEwen J.G."/>
            <person name="Clay O.K."/>
            <person name="Klein B.S."/>
            <person name="Cuomo C.A."/>
        </authorList>
    </citation>
    <scope>NUCLEOTIDE SEQUENCE [LARGE SCALE GENOMIC DNA]</scope>
    <source>
        <strain evidence="2">UAMH 139</strain>
    </source>
</reference>
<accession>A0A0H1BJA9</accession>
<dbReference type="EMBL" id="LDEV01001460">
    <property type="protein sequence ID" value="KLJ11604.1"/>
    <property type="molecule type" value="Genomic_DNA"/>
</dbReference>
<dbReference type="STRING" id="2060906.A0A0H1BJA9"/>
<name>A0A0H1BJA9_9EURO</name>
<evidence type="ECO:0000313" key="1">
    <source>
        <dbReference type="EMBL" id="KLJ11604.1"/>
    </source>
</evidence>
<organism evidence="1 2">
    <name type="scientific">Blastomyces silverae</name>
    <dbReference type="NCBI Taxonomy" id="2060906"/>
    <lineage>
        <taxon>Eukaryota</taxon>
        <taxon>Fungi</taxon>
        <taxon>Dikarya</taxon>
        <taxon>Ascomycota</taxon>
        <taxon>Pezizomycotina</taxon>
        <taxon>Eurotiomycetes</taxon>
        <taxon>Eurotiomycetidae</taxon>
        <taxon>Onygenales</taxon>
        <taxon>Ajellomycetaceae</taxon>
        <taxon>Blastomyces</taxon>
    </lineage>
</organism>
<evidence type="ECO:0000313" key="2">
    <source>
        <dbReference type="Proteomes" id="UP000053573"/>
    </source>
</evidence>
<dbReference type="Gene3D" id="3.40.462.20">
    <property type="match status" value="1"/>
</dbReference>
<gene>
    <name evidence="1" type="ORF">EMPG_13212</name>
</gene>
<dbReference type="OrthoDB" id="415825at2759"/>
<dbReference type="AlphaFoldDB" id="A0A0H1BJA9"/>